<organism evidence="2 3">
    <name type="scientific">Hyphomicrobium nitrativorans NL23</name>
    <dbReference type="NCBI Taxonomy" id="1029756"/>
    <lineage>
        <taxon>Bacteria</taxon>
        <taxon>Pseudomonadati</taxon>
        <taxon>Pseudomonadota</taxon>
        <taxon>Alphaproteobacteria</taxon>
        <taxon>Hyphomicrobiales</taxon>
        <taxon>Hyphomicrobiaceae</taxon>
        <taxon>Hyphomicrobium</taxon>
    </lineage>
</organism>
<dbReference type="Gene3D" id="3.40.30.10">
    <property type="entry name" value="Glutaredoxin"/>
    <property type="match status" value="1"/>
</dbReference>
<dbReference type="AlphaFoldDB" id="V5SEE9"/>
<keyword evidence="3" id="KW-1185">Reference proteome</keyword>
<dbReference type="Proteomes" id="UP000018542">
    <property type="component" value="Chromosome"/>
</dbReference>
<evidence type="ECO:0000256" key="1">
    <source>
        <dbReference type="SAM" id="SignalP"/>
    </source>
</evidence>
<accession>V5SEE9</accession>
<keyword evidence="1" id="KW-0732">Signal</keyword>
<sequence length="118" mass="12454">MALVLVAFAAVLPAVAGERSTDVELIMVDDPACRFCQKWNEAVGKGYAKSPEGAAAPLKRVPRGAPELQGLAPVIYTPTFIVMDGGGEVGRISGYSGPSYFYSDLRDILARAGHLRGS</sequence>
<protein>
    <submittedName>
        <fullName evidence="2">Regulatory protein</fullName>
    </submittedName>
</protein>
<reference evidence="2 3" key="1">
    <citation type="journal article" date="2014" name="Genome Announc.">
        <title>Complete Genome Sequence of Hyphomicrobium nitrativorans Strain NL23, a Denitrifying Bacterium Isolated from Biofilm of a Methanol-Fed Denitrification System Treating Seawater at the Montreal Biodome.</title>
        <authorList>
            <person name="Martineau C."/>
            <person name="Villeneuve C."/>
            <person name="Mauffrey F."/>
            <person name="Villemur R."/>
        </authorList>
    </citation>
    <scope>NUCLEOTIDE SEQUENCE [LARGE SCALE GENOMIC DNA]</scope>
    <source>
        <strain evidence="2">NL23</strain>
    </source>
</reference>
<evidence type="ECO:0000313" key="2">
    <source>
        <dbReference type="EMBL" id="AHB48898.1"/>
    </source>
</evidence>
<dbReference type="EMBL" id="CP006912">
    <property type="protein sequence ID" value="AHB48898.1"/>
    <property type="molecule type" value="Genomic_DNA"/>
</dbReference>
<dbReference type="KEGG" id="hni:W911_11570"/>
<dbReference type="HOGENOM" id="CLU_137861_1_0_5"/>
<dbReference type="InterPro" id="IPR036249">
    <property type="entry name" value="Thioredoxin-like_sf"/>
</dbReference>
<dbReference type="PATRIC" id="fig|1029756.8.peg.2401"/>
<name>V5SEE9_9HYPH</name>
<dbReference type="SUPFAM" id="SSF52833">
    <property type="entry name" value="Thioredoxin-like"/>
    <property type="match status" value="1"/>
</dbReference>
<proteinExistence type="predicted"/>
<gene>
    <name evidence="2" type="ORF">W911_11570</name>
</gene>
<feature type="signal peptide" evidence="1">
    <location>
        <begin position="1"/>
        <end position="16"/>
    </location>
</feature>
<feature type="chain" id="PRO_5004740567" evidence="1">
    <location>
        <begin position="17"/>
        <end position="118"/>
    </location>
</feature>
<evidence type="ECO:0000313" key="3">
    <source>
        <dbReference type="Proteomes" id="UP000018542"/>
    </source>
</evidence>
<dbReference type="STRING" id="1029756.W911_11570"/>